<evidence type="ECO:0000259" key="7">
    <source>
        <dbReference type="SMART" id="SM00829"/>
    </source>
</evidence>
<name>A0A1F7SJI1_9BACT</name>
<dbReference type="PROSITE" id="PS00059">
    <property type="entry name" value="ADH_ZINC"/>
    <property type="match status" value="1"/>
</dbReference>
<keyword evidence="4" id="KW-0560">Oxidoreductase</keyword>
<dbReference type="InterPro" id="IPR011032">
    <property type="entry name" value="GroES-like_sf"/>
</dbReference>
<comment type="caution">
    <text evidence="8">The sequence shown here is derived from an EMBL/GenBank/DDBJ whole genome shotgun (WGS) entry which is preliminary data.</text>
</comment>
<dbReference type="InterPro" id="IPR002328">
    <property type="entry name" value="ADH_Zn_CS"/>
</dbReference>
<dbReference type="GO" id="GO:0046294">
    <property type="term" value="P:formaldehyde catabolic process"/>
    <property type="evidence" value="ECO:0007669"/>
    <property type="project" value="TreeGrafter"/>
</dbReference>
<dbReference type="PANTHER" id="PTHR43880:SF12">
    <property type="entry name" value="ALCOHOL DEHYDROGENASE CLASS-3"/>
    <property type="match status" value="1"/>
</dbReference>
<keyword evidence="2 6" id="KW-0479">Metal-binding</keyword>
<dbReference type="Gene3D" id="3.90.180.10">
    <property type="entry name" value="Medium-chain alcohol dehydrogenases, catalytic domain"/>
    <property type="match status" value="1"/>
</dbReference>
<dbReference type="SMART" id="SM00829">
    <property type="entry name" value="PKS_ER"/>
    <property type="match status" value="1"/>
</dbReference>
<keyword evidence="3 6" id="KW-0862">Zinc</keyword>
<evidence type="ECO:0000256" key="3">
    <source>
        <dbReference type="ARBA" id="ARBA00022833"/>
    </source>
</evidence>
<evidence type="ECO:0000256" key="6">
    <source>
        <dbReference type="RuleBase" id="RU361277"/>
    </source>
</evidence>
<dbReference type="Pfam" id="PF00107">
    <property type="entry name" value="ADH_zinc_N"/>
    <property type="match status" value="1"/>
</dbReference>
<evidence type="ECO:0000256" key="4">
    <source>
        <dbReference type="ARBA" id="ARBA00023002"/>
    </source>
</evidence>
<comment type="cofactor">
    <cofactor evidence="1 6">
        <name>Zn(2+)</name>
        <dbReference type="ChEBI" id="CHEBI:29105"/>
    </cofactor>
</comment>
<dbReference type="InterPro" id="IPR013149">
    <property type="entry name" value="ADH-like_C"/>
</dbReference>
<evidence type="ECO:0000313" key="9">
    <source>
        <dbReference type="Proteomes" id="UP000178082"/>
    </source>
</evidence>
<dbReference type="GO" id="GO:0008270">
    <property type="term" value="F:zinc ion binding"/>
    <property type="evidence" value="ECO:0007669"/>
    <property type="project" value="InterPro"/>
</dbReference>
<proteinExistence type="inferred from homology"/>
<dbReference type="InterPro" id="IPR013154">
    <property type="entry name" value="ADH-like_N"/>
</dbReference>
<dbReference type="STRING" id="1817883.A3G31_00845"/>
<keyword evidence="5" id="KW-0520">NAD</keyword>
<dbReference type="EMBL" id="MGDI01000019">
    <property type="protein sequence ID" value="OGL53933.1"/>
    <property type="molecule type" value="Genomic_DNA"/>
</dbReference>
<dbReference type="SUPFAM" id="SSF51735">
    <property type="entry name" value="NAD(P)-binding Rossmann-fold domains"/>
    <property type="match status" value="1"/>
</dbReference>
<protein>
    <submittedName>
        <fullName evidence="8">Acetoin dehydrogenase</fullName>
    </submittedName>
</protein>
<dbReference type="Pfam" id="PF08240">
    <property type="entry name" value="ADH_N"/>
    <property type="match status" value="1"/>
</dbReference>
<feature type="domain" description="Enoyl reductase (ER)" evidence="7">
    <location>
        <begin position="10"/>
        <end position="343"/>
    </location>
</feature>
<dbReference type="AlphaFoldDB" id="A0A1F7SJI1"/>
<dbReference type="SUPFAM" id="SSF50129">
    <property type="entry name" value="GroES-like"/>
    <property type="match status" value="2"/>
</dbReference>
<sequence>MKTLAAVLNKINNPLQIEELTIPELKAGQVLVKIAYSGVCHSQLNEVHGLKGEDKFLPHTLGHEGSGVVENVGSSVKKVKPGDHVVLTWIKGMGADVPSALYKRSNGSIVNSGAISTFLTKAVISENRVVKIPDKMPLREAALLGCAIPTGAGIVMNTARVKPSTSVAVFGVGGIGLSALLAAKIANASLIIAIDVLDHKLEQAIQLGATHIINARNQDVLSGIMDITGNRGIDYAIESAGKKESMETAFRSVRNNGGLCVLAGNLPLGEKILIDPFDLIKGKKIIGTWGGETQMDRDIPLYVNMYLAGKLRLDALNTNEYRLEDINSAFDDLEQGKAGRALINMSGE</sequence>
<dbReference type="FunFam" id="3.40.50.720:FF:000003">
    <property type="entry name" value="S-(hydroxymethyl)glutathione dehydrogenase"/>
    <property type="match status" value="1"/>
</dbReference>
<comment type="similarity">
    <text evidence="6">Belongs to the zinc-containing alcohol dehydrogenase family.</text>
</comment>
<gene>
    <name evidence="8" type="ORF">A3G31_00845</name>
</gene>
<evidence type="ECO:0000313" key="8">
    <source>
        <dbReference type="EMBL" id="OGL53933.1"/>
    </source>
</evidence>
<dbReference type="Gene3D" id="3.40.50.720">
    <property type="entry name" value="NAD(P)-binding Rossmann-like Domain"/>
    <property type="match status" value="1"/>
</dbReference>
<dbReference type="InterPro" id="IPR036291">
    <property type="entry name" value="NAD(P)-bd_dom_sf"/>
</dbReference>
<dbReference type="GO" id="GO:0051903">
    <property type="term" value="F:S-(hydroxymethyl)glutathione dehydrogenase [NAD(P)+] activity"/>
    <property type="evidence" value="ECO:0007669"/>
    <property type="project" value="TreeGrafter"/>
</dbReference>
<evidence type="ECO:0000256" key="2">
    <source>
        <dbReference type="ARBA" id="ARBA00022723"/>
    </source>
</evidence>
<dbReference type="InterPro" id="IPR020843">
    <property type="entry name" value="ER"/>
</dbReference>
<accession>A0A1F7SJI1</accession>
<dbReference type="PANTHER" id="PTHR43880">
    <property type="entry name" value="ALCOHOL DEHYDROGENASE"/>
    <property type="match status" value="1"/>
</dbReference>
<reference evidence="8 9" key="1">
    <citation type="journal article" date="2016" name="Nat. Commun.">
        <title>Thousands of microbial genomes shed light on interconnected biogeochemical processes in an aquifer system.</title>
        <authorList>
            <person name="Anantharaman K."/>
            <person name="Brown C.T."/>
            <person name="Hug L.A."/>
            <person name="Sharon I."/>
            <person name="Castelle C.J."/>
            <person name="Probst A.J."/>
            <person name="Thomas B.C."/>
            <person name="Singh A."/>
            <person name="Wilkins M.J."/>
            <person name="Karaoz U."/>
            <person name="Brodie E.L."/>
            <person name="Williams K.H."/>
            <person name="Hubbard S.S."/>
            <person name="Banfield J.F."/>
        </authorList>
    </citation>
    <scope>NUCLEOTIDE SEQUENCE [LARGE SCALE GENOMIC DNA]</scope>
</reference>
<dbReference type="Proteomes" id="UP000178082">
    <property type="component" value="Unassembled WGS sequence"/>
</dbReference>
<evidence type="ECO:0000256" key="1">
    <source>
        <dbReference type="ARBA" id="ARBA00001947"/>
    </source>
</evidence>
<organism evidence="8 9">
    <name type="scientific">Candidatus Schekmanbacteria bacterium RIFCSPLOWO2_12_FULL_38_15</name>
    <dbReference type="NCBI Taxonomy" id="1817883"/>
    <lineage>
        <taxon>Bacteria</taxon>
        <taxon>Candidatus Schekmaniibacteriota</taxon>
    </lineage>
</organism>
<evidence type="ECO:0000256" key="5">
    <source>
        <dbReference type="ARBA" id="ARBA00023027"/>
    </source>
</evidence>
<dbReference type="GO" id="GO:0005829">
    <property type="term" value="C:cytosol"/>
    <property type="evidence" value="ECO:0007669"/>
    <property type="project" value="TreeGrafter"/>
</dbReference>